<dbReference type="OrthoDB" id="9814204at2"/>
<dbReference type="InterPro" id="IPR050789">
    <property type="entry name" value="Diverse_Enzym_Activities"/>
</dbReference>
<dbReference type="RefSeq" id="WP_160596619.1">
    <property type="nucleotide sequence ID" value="NZ_WTYS01000001.1"/>
</dbReference>
<keyword evidence="3" id="KW-1185">Reference proteome</keyword>
<accession>A0A6I4SKI1</accession>
<name>A0A6I4SKI1_9SPHN</name>
<evidence type="ECO:0000259" key="1">
    <source>
        <dbReference type="Pfam" id="PF00144"/>
    </source>
</evidence>
<protein>
    <submittedName>
        <fullName evidence="2">Serine hydrolase</fullName>
    </submittedName>
</protein>
<dbReference type="EMBL" id="WTYS01000001">
    <property type="protein sequence ID" value="MXO55277.1"/>
    <property type="molecule type" value="Genomic_DNA"/>
</dbReference>
<organism evidence="2 3">
    <name type="scientific">Pontixanthobacter gangjinensis</name>
    <dbReference type="NCBI Taxonomy" id="1028742"/>
    <lineage>
        <taxon>Bacteria</taxon>
        <taxon>Pseudomonadati</taxon>
        <taxon>Pseudomonadota</taxon>
        <taxon>Alphaproteobacteria</taxon>
        <taxon>Sphingomonadales</taxon>
        <taxon>Erythrobacteraceae</taxon>
        <taxon>Pontixanthobacter</taxon>
    </lineage>
</organism>
<dbReference type="Pfam" id="PF00144">
    <property type="entry name" value="Beta-lactamase"/>
    <property type="match status" value="1"/>
</dbReference>
<keyword evidence="2" id="KW-0378">Hydrolase</keyword>
<dbReference type="Proteomes" id="UP000468943">
    <property type="component" value="Unassembled WGS sequence"/>
</dbReference>
<comment type="caution">
    <text evidence="2">The sequence shown here is derived from an EMBL/GenBank/DDBJ whole genome shotgun (WGS) entry which is preliminary data.</text>
</comment>
<sequence>MEADDGELVPLSVSLNEDGAATDSATVVQNQNEITIEFASGAYFKGKMTERAQPIQGFYIQPGNQIGGQALAHPVALAAHSDGEWRGTATPLARQFTVFMDVSDAEDGALTAVLLNPERNITGPARRYDFNKAADAGAYALALPGGGDDFASLRIEKADSLMRMDFGPLKDFELSPIDADSSIAVGFVGDKRSNELLSPVPANDWLTGTPEDAGFKRGALTRVVQDLASASGGDKSPSLVHSLLVARGGKLIVEEYFRDHSRGEPHDTRSAGKTFASILVGALIQEGHSLSSDTPINKFISVPNEPDHAPVTIGDLLTHQSGLDCYDGDRDTAGHEDVMWNQGDNPNFWQYIAQLDSVAEPGSRYAYCSGGMNLVGAALAGASGESVLSLLQTRLFEPLGFENAYWNVMPNGEAYLGGGAQLRTRDLLKIGQLYLDGGKWRGKQLIDHNWVKESILAKVEITPVTTGLDENAFNRFYFGGTDGLAWHLHSITVGEKTYQTYEASGNGGQLVVVIPDFDLVVGMTGGNYGQGYIWGKWRQQIIADGVIAALESE</sequence>
<dbReference type="PANTHER" id="PTHR43283">
    <property type="entry name" value="BETA-LACTAMASE-RELATED"/>
    <property type="match status" value="1"/>
</dbReference>
<dbReference type="PANTHER" id="PTHR43283:SF7">
    <property type="entry name" value="BETA-LACTAMASE-RELATED DOMAIN-CONTAINING PROTEIN"/>
    <property type="match status" value="1"/>
</dbReference>
<gene>
    <name evidence="2" type="ORF">GRI36_00125</name>
</gene>
<proteinExistence type="predicted"/>
<dbReference type="InterPro" id="IPR012338">
    <property type="entry name" value="Beta-lactam/transpept-like"/>
</dbReference>
<dbReference type="AlphaFoldDB" id="A0A6I4SKI1"/>
<evidence type="ECO:0000313" key="2">
    <source>
        <dbReference type="EMBL" id="MXO55277.1"/>
    </source>
</evidence>
<dbReference type="GO" id="GO:0016787">
    <property type="term" value="F:hydrolase activity"/>
    <property type="evidence" value="ECO:0007669"/>
    <property type="project" value="UniProtKB-KW"/>
</dbReference>
<dbReference type="SUPFAM" id="SSF56601">
    <property type="entry name" value="beta-lactamase/transpeptidase-like"/>
    <property type="match status" value="1"/>
</dbReference>
<feature type="domain" description="Beta-lactamase-related" evidence="1">
    <location>
        <begin position="242"/>
        <end position="523"/>
    </location>
</feature>
<evidence type="ECO:0000313" key="3">
    <source>
        <dbReference type="Proteomes" id="UP000468943"/>
    </source>
</evidence>
<dbReference type="Gene3D" id="3.40.710.10">
    <property type="entry name" value="DD-peptidase/beta-lactamase superfamily"/>
    <property type="match status" value="1"/>
</dbReference>
<reference evidence="2 3" key="1">
    <citation type="submission" date="2019-12" db="EMBL/GenBank/DDBJ databases">
        <title>Genomic-based taxomic classification of the family Erythrobacteraceae.</title>
        <authorList>
            <person name="Xu L."/>
        </authorList>
    </citation>
    <scope>NUCLEOTIDE SEQUENCE [LARGE SCALE GENOMIC DNA]</scope>
    <source>
        <strain evidence="2 3">JCM 17802</strain>
    </source>
</reference>
<dbReference type="InterPro" id="IPR001466">
    <property type="entry name" value="Beta-lactam-related"/>
</dbReference>